<evidence type="ECO:0000256" key="1">
    <source>
        <dbReference type="SAM" id="SignalP"/>
    </source>
</evidence>
<dbReference type="Pfam" id="PF13349">
    <property type="entry name" value="DUF4097"/>
    <property type="match status" value="1"/>
</dbReference>
<accession>A0ABV5YUZ2</accession>
<evidence type="ECO:0000313" key="4">
    <source>
        <dbReference type="Proteomes" id="UP001589627"/>
    </source>
</evidence>
<reference evidence="3 4" key="1">
    <citation type="submission" date="2024-09" db="EMBL/GenBank/DDBJ databases">
        <authorList>
            <person name="Sun Q."/>
            <person name="Mori K."/>
        </authorList>
    </citation>
    <scope>NUCLEOTIDE SEQUENCE [LARGE SCALE GENOMIC DNA]</scope>
    <source>
        <strain evidence="3 4">TBRC 0563</strain>
    </source>
</reference>
<evidence type="ECO:0000259" key="2">
    <source>
        <dbReference type="Pfam" id="PF13349"/>
    </source>
</evidence>
<evidence type="ECO:0000313" key="3">
    <source>
        <dbReference type="EMBL" id="MFB9838207.1"/>
    </source>
</evidence>
<dbReference type="InterPro" id="IPR025164">
    <property type="entry name" value="Toastrack_DUF4097"/>
</dbReference>
<dbReference type="RefSeq" id="WP_378211218.1">
    <property type="nucleotide sequence ID" value="NZ_JBHLZP010000478.1"/>
</dbReference>
<dbReference type="EMBL" id="JBHLZP010000478">
    <property type="protein sequence ID" value="MFB9838207.1"/>
    <property type="molecule type" value="Genomic_DNA"/>
</dbReference>
<feature type="chain" id="PRO_5046712109" evidence="1">
    <location>
        <begin position="20"/>
        <end position="263"/>
    </location>
</feature>
<comment type="caution">
    <text evidence="3">The sequence shown here is derived from an EMBL/GenBank/DDBJ whole genome shotgun (WGS) entry which is preliminary data.</text>
</comment>
<feature type="signal peptide" evidence="1">
    <location>
        <begin position="1"/>
        <end position="19"/>
    </location>
</feature>
<sequence length="263" mass="26663">MKSRSAAIVVALTALTASGCGVGVHFADYRHTTTMNDTHVSGVTSVQVNAGDGHVVVTRASGNDVTVHRVVHYQSGTPHPGQQVSDGTLSFSTGCRRCRIDYDLAVPASVSVRAHTDSGRVNVTGVRAADASTDSGSVTVRHVTGDVSARSDSGAVTLQDVGGTLQASTDSGSIGAIELRSASATAASDSGSIRLAFTSAPQNVRMNNDSGSLRLAVPGGPYNVDVRTDSGSRHIGVPTASGASARLTLHTDSGSVNIVPAGQ</sequence>
<protein>
    <submittedName>
        <fullName evidence="3">DUF4097 family beta strand repeat-containing protein</fullName>
    </submittedName>
</protein>
<name>A0ABV5YUZ2_9ACTN</name>
<proteinExistence type="predicted"/>
<organism evidence="3 4">
    <name type="scientific">Actinoallomurus acaciae</name>
    <dbReference type="NCBI Taxonomy" id="502577"/>
    <lineage>
        <taxon>Bacteria</taxon>
        <taxon>Bacillati</taxon>
        <taxon>Actinomycetota</taxon>
        <taxon>Actinomycetes</taxon>
        <taxon>Streptosporangiales</taxon>
        <taxon>Thermomonosporaceae</taxon>
        <taxon>Actinoallomurus</taxon>
    </lineage>
</organism>
<gene>
    <name evidence="3" type="ORF">ACFFNX_39185</name>
</gene>
<keyword evidence="1" id="KW-0732">Signal</keyword>
<dbReference type="Proteomes" id="UP001589627">
    <property type="component" value="Unassembled WGS sequence"/>
</dbReference>
<dbReference type="PROSITE" id="PS51257">
    <property type="entry name" value="PROKAR_LIPOPROTEIN"/>
    <property type="match status" value="1"/>
</dbReference>
<feature type="domain" description="DUF4097" evidence="2">
    <location>
        <begin position="111"/>
        <end position="258"/>
    </location>
</feature>
<keyword evidence="4" id="KW-1185">Reference proteome</keyword>